<evidence type="ECO:0000256" key="3">
    <source>
        <dbReference type="PROSITE-ProRule" id="PRU00591"/>
    </source>
</evidence>
<accession>A0ABN6J8X9</accession>
<dbReference type="SMART" id="SM00644">
    <property type="entry name" value="Ami_2"/>
    <property type="match status" value="1"/>
</dbReference>
<dbReference type="CDD" id="cd06583">
    <property type="entry name" value="PGRP"/>
    <property type="match status" value="1"/>
</dbReference>
<keyword evidence="7" id="KW-1185">Reference proteome</keyword>
<dbReference type="Pfam" id="PF01510">
    <property type="entry name" value="Amidase_2"/>
    <property type="match status" value="1"/>
</dbReference>
<dbReference type="PANTHER" id="PTHR11022:SF41">
    <property type="entry name" value="PEPTIDOGLYCAN-RECOGNITION PROTEIN LC-RELATED"/>
    <property type="match status" value="1"/>
</dbReference>
<evidence type="ECO:0000313" key="7">
    <source>
        <dbReference type="Proteomes" id="UP000824633"/>
    </source>
</evidence>
<reference evidence="7" key="1">
    <citation type="submission" date="2021-07" db="EMBL/GenBank/DDBJ databases">
        <title>Complete genome sequencing of a Clostridium isolate.</title>
        <authorList>
            <person name="Ueki A."/>
            <person name="Tonouchi A."/>
        </authorList>
    </citation>
    <scope>NUCLEOTIDE SEQUENCE [LARGE SCALE GENOMIC DNA]</scope>
    <source>
        <strain evidence="7">C5S11</strain>
    </source>
</reference>
<feature type="domain" description="Peptidoglycan recognition protein family" evidence="5">
    <location>
        <begin position="1"/>
        <end position="127"/>
    </location>
</feature>
<evidence type="ECO:0000259" key="4">
    <source>
        <dbReference type="SMART" id="SM00644"/>
    </source>
</evidence>
<evidence type="ECO:0000256" key="2">
    <source>
        <dbReference type="ARBA" id="ARBA00022737"/>
    </source>
</evidence>
<evidence type="ECO:0000256" key="1">
    <source>
        <dbReference type="ARBA" id="ARBA00007553"/>
    </source>
</evidence>
<evidence type="ECO:0000313" key="6">
    <source>
        <dbReference type="EMBL" id="BCZ49424.1"/>
    </source>
</evidence>
<dbReference type="EMBL" id="AP024849">
    <property type="protein sequence ID" value="BCZ49424.1"/>
    <property type="molecule type" value="Genomic_DNA"/>
</dbReference>
<organism evidence="6 7">
    <name type="scientific">Clostridium gelidum</name>
    <dbReference type="NCBI Taxonomy" id="704125"/>
    <lineage>
        <taxon>Bacteria</taxon>
        <taxon>Bacillati</taxon>
        <taxon>Bacillota</taxon>
        <taxon>Clostridia</taxon>
        <taxon>Eubacteriales</taxon>
        <taxon>Clostridiaceae</taxon>
        <taxon>Clostridium</taxon>
    </lineage>
</organism>
<comment type="similarity">
    <text evidence="1">Belongs to the N-acetylmuramoyl-L-alanine amidase 2 family.</text>
</comment>
<proteinExistence type="inferred from homology"/>
<name>A0ABN6J8X9_9CLOT</name>
<dbReference type="PROSITE" id="PS51170">
    <property type="entry name" value="CW"/>
    <property type="match status" value="1"/>
</dbReference>
<keyword evidence="2" id="KW-0677">Repeat</keyword>
<evidence type="ECO:0000259" key="5">
    <source>
        <dbReference type="SMART" id="SM00701"/>
    </source>
</evidence>
<dbReference type="Proteomes" id="UP000824633">
    <property type="component" value="Chromosome"/>
</dbReference>
<feature type="domain" description="N-acetylmuramoyl-L-alanine amidase" evidence="4">
    <location>
        <begin position="9"/>
        <end position="133"/>
    </location>
</feature>
<feature type="repeat" description="Cell wall-binding" evidence="3">
    <location>
        <begin position="173"/>
        <end position="192"/>
    </location>
</feature>
<gene>
    <name evidence="6" type="ORF">psyc5s11_54910</name>
</gene>
<dbReference type="InterPro" id="IPR036505">
    <property type="entry name" value="Amidase/PGRP_sf"/>
</dbReference>
<dbReference type="InterPro" id="IPR015510">
    <property type="entry name" value="PGRP"/>
</dbReference>
<dbReference type="PANTHER" id="PTHR11022">
    <property type="entry name" value="PEPTIDOGLYCAN RECOGNITION PROTEIN"/>
    <property type="match status" value="1"/>
</dbReference>
<dbReference type="SMART" id="SM00701">
    <property type="entry name" value="PGRP"/>
    <property type="match status" value="1"/>
</dbReference>
<dbReference type="InterPro" id="IPR002502">
    <property type="entry name" value="Amidase_domain"/>
</dbReference>
<dbReference type="SUPFAM" id="SSF69360">
    <property type="entry name" value="Cell wall binding repeat"/>
    <property type="match status" value="1"/>
</dbReference>
<dbReference type="RefSeq" id="WP_224035606.1">
    <property type="nucleotide sequence ID" value="NZ_AP024849.1"/>
</dbReference>
<dbReference type="Gene3D" id="3.40.80.10">
    <property type="entry name" value="Peptidoglycan recognition protein-like"/>
    <property type="match status" value="1"/>
</dbReference>
<dbReference type="SUPFAM" id="SSF55846">
    <property type="entry name" value="N-acetylmuramoyl-L-alanine amidase-like"/>
    <property type="match status" value="1"/>
</dbReference>
<evidence type="ECO:0008006" key="8">
    <source>
        <dbReference type="Google" id="ProtNLM"/>
    </source>
</evidence>
<dbReference type="InterPro" id="IPR018337">
    <property type="entry name" value="Cell_wall/Cho-bd_repeat"/>
</dbReference>
<dbReference type="InterPro" id="IPR006619">
    <property type="entry name" value="PGRP_domain_met/bac"/>
</dbReference>
<protein>
    <recommendedName>
        <fullName evidence="8">N-acetylmuramoyl-L-alanine amidase</fullName>
    </recommendedName>
</protein>
<dbReference type="Gene3D" id="2.10.270.10">
    <property type="entry name" value="Cholin Binding"/>
    <property type="match status" value="1"/>
</dbReference>
<sequence length="254" mass="29669">MNIIDVGLNFNGSLTYENNPQEIVLHHAEASNCTVQDIHSWHLANGWLGIGYHFFINKQGNIYRGRPENAVGSHCPKHNSISLGVCFEGDFMTENMTQEQISAYKELIKYIRAKYGDIPIYGHKELYSTECPGNNFPLEAFKDIVVNNISEIGWHKDATGWYYLTNTQGWYYKDSWQKIDGEWYSFDSEGYARQFVWLQDQAKWYYLKDNCKMAKVEWLWVDGECYCFNEHGELYVDCFTSDGYRVDQTGAWIQ</sequence>